<proteinExistence type="predicted"/>
<evidence type="ECO:0000256" key="1">
    <source>
        <dbReference type="SAM" id="Phobius"/>
    </source>
</evidence>
<dbReference type="OrthoDB" id="10414183at2759"/>
<dbReference type="Pfam" id="PF05795">
    <property type="entry name" value="Plasmodium_Vir"/>
    <property type="match status" value="1"/>
</dbReference>
<protein>
    <recommendedName>
        <fullName evidence="4">VIR protein</fullName>
    </recommendedName>
</protein>
<evidence type="ECO:0008006" key="4">
    <source>
        <dbReference type="Google" id="ProtNLM"/>
    </source>
</evidence>
<dbReference type="InterPro" id="IPR008780">
    <property type="entry name" value="Plasmodium_Vir"/>
</dbReference>
<keyword evidence="1" id="KW-0812">Transmembrane</keyword>
<dbReference type="Proteomes" id="UP000053327">
    <property type="component" value="Unassembled WGS sequence"/>
</dbReference>
<dbReference type="AlphaFoldDB" id="A0A0J9T0T4"/>
<dbReference type="EMBL" id="KQ234760">
    <property type="protein sequence ID" value="KMZ88636.1"/>
    <property type="molecule type" value="Genomic_DNA"/>
</dbReference>
<organism evidence="2 3">
    <name type="scientific">Plasmodium vivax (strain Brazil I)</name>
    <dbReference type="NCBI Taxonomy" id="1033975"/>
    <lineage>
        <taxon>Eukaryota</taxon>
        <taxon>Sar</taxon>
        <taxon>Alveolata</taxon>
        <taxon>Apicomplexa</taxon>
        <taxon>Aconoidasida</taxon>
        <taxon>Haemosporida</taxon>
        <taxon>Plasmodiidae</taxon>
        <taxon>Plasmodium</taxon>
        <taxon>Plasmodium (Plasmodium)</taxon>
    </lineage>
</organism>
<sequence>MTPNKKPDPEYLNYKNYTHFKKKFENVIRSSGTPYYWEKSIEHVKSKLNTNLPYSENIFIHLIKYFSLYDPFNYYETSECCSYINFWLNNKIRETHGHVSSLMFYLFNEFAQKYSELKYGYNSKHNCKPYLSYLDPDIYIKTKLLYDLYHMYDEINSPPKNPENPACYTLNFILRLYKDAVKNYFEHDTNLFNKLKDLKILIKELKHESINDCRSKLSEFKTPDEDLEVQNQQLGMKAEMITQETLSQETSVQALDIPKTQFQQEVTELPPIPEEPIRVETHRKNDNPIEPPNHDTMHSHITETHAKTESSPGFEPHHVQFVSLRTPLYPEKKEYLQRQELSNEPATDSSTILGSITGVLKDVEPAPILGVSGGMGALFLLFKVLKTKFKKILNYAHMFILHLNTNYSEHNNYVFKFFIYLFKY</sequence>
<name>A0A0J9T0T4_PLAV1</name>
<reference evidence="2 3" key="1">
    <citation type="submission" date="2011-08" db="EMBL/GenBank/DDBJ databases">
        <title>The Genome Sequence of Plasmodium vivax Brazil I.</title>
        <authorList>
            <consortium name="The Broad Institute Genome Sequencing Platform"/>
            <consortium name="The Broad Institute Genome Sequencing Center for Infectious Disease"/>
            <person name="Neafsey D."/>
            <person name="Carlton J."/>
            <person name="Barnwell J."/>
            <person name="Collins W."/>
            <person name="Escalante A."/>
            <person name="Mullikin J."/>
            <person name="Saul A."/>
            <person name="Guigo R."/>
            <person name="Camara F."/>
            <person name="Young S.K."/>
            <person name="Zeng Q."/>
            <person name="Gargeya S."/>
            <person name="Fitzgerald M."/>
            <person name="Haas B."/>
            <person name="Abouelleil A."/>
            <person name="Alvarado L."/>
            <person name="Arachchi H.M."/>
            <person name="Berlin A."/>
            <person name="Brown A."/>
            <person name="Chapman S.B."/>
            <person name="Chen Z."/>
            <person name="Dunbar C."/>
            <person name="Freedman E."/>
            <person name="Gearin G."/>
            <person name="Gellesch M."/>
            <person name="Goldberg J."/>
            <person name="Griggs A."/>
            <person name="Gujja S."/>
            <person name="Heiman D."/>
            <person name="Howarth C."/>
            <person name="Larson L."/>
            <person name="Lui A."/>
            <person name="MacDonald P.J.P."/>
            <person name="Montmayeur A."/>
            <person name="Murphy C."/>
            <person name="Neiman D."/>
            <person name="Pearson M."/>
            <person name="Priest M."/>
            <person name="Roberts A."/>
            <person name="Saif S."/>
            <person name="Shea T."/>
            <person name="Shenoy N."/>
            <person name="Sisk P."/>
            <person name="Stolte C."/>
            <person name="Sykes S."/>
            <person name="Wortman J."/>
            <person name="Nusbaum C."/>
            <person name="Birren B."/>
        </authorList>
    </citation>
    <scope>NUCLEOTIDE SEQUENCE [LARGE SCALE GENOMIC DNA]</scope>
    <source>
        <strain evidence="2 3">Brazil I</strain>
    </source>
</reference>
<keyword evidence="1" id="KW-1133">Transmembrane helix</keyword>
<evidence type="ECO:0000313" key="2">
    <source>
        <dbReference type="EMBL" id="KMZ88636.1"/>
    </source>
</evidence>
<feature type="transmembrane region" description="Helical" evidence="1">
    <location>
        <begin position="366"/>
        <end position="385"/>
    </location>
</feature>
<gene>
    <name evidence="2" type="ORF">PVBG_06125</name>
</gene>
<accession>A0A0J9T0T4</accession>
<keyword evidence="1" id="KW-0472">Membrane</keyword>
<evidence type="ECO:0000313" key="3">
    <source>
        <dbReference type="Proteomes" id="UP000053327"/>
    </source>
</evidence>